<evidence type="ECO:0000313" key="2">
    <source>
        <dbReference type="RefSeq" id="XP_016942071.2"/>
    </source>
</evidence>
<dbReference type="RefSeq" id="XP_016942071.2">
    <property type="nucleotide sequence ID" value="XM_017086582.4"/>
</dbReference>
<dbReference type="Proteomes" id="UP001652628">
    <property type="component" value="Chromosome X"/>
</dbReference>
<gene>
    <name evidence="2" type="primary">AlkB</name>
</gene>
<organism evidence="1 2">
    <name type="scientific">Drosophila suzukii</name>
    <name type="common">Spotted-wing drosophila fruit fly</name>
    <dbReference type="NCBI Taxonomy" id="28584"/>
    <lineage>
        <taxon>Eukaryota</taxon>
        <taxon>Metazoa</taxon>
        <taxon>Ecdysozoa</taxon>
        <taxon>Arthropoda</taxon>
        <taxon>Hexapoda</taxon>
        <taxon>Insecta</taxon>
        <taxon>Pterygota</taxon>
        <taxon>Neoptera</taxon>
        <taxon>Endopterygota</taxon>
        <taxon>Diptera</taxon>
        <taxon>Brachycera</taxon>
        <taxon>Muscomorpha</taxon>
        <taxon>Ephydroidea</taxon>
        <taxon>Drosophilidae</taxon>
        <taxon>Drosophila</taxon>
        <taxon>Sophophora</taxon>
    </lineage>
</organism>
<proteinExistence type="predicted"/>
<dbReference type="AlphaFoldDB" id="A0AB39ZS38"/>
<evidence type="ECO:0000313" key="1">
    <source>
        <dbReference type="Proteomes" id="UP001652628"/>
    </source>
</evidence>
<dbReference type="CTD" id="2768870"/>
<dbReference type="GeneID" id="108018978"/>
<name>A0AB39ZS38_DROSZ</name>
<reference evidence="2" key="1">
    <citation type="submission" date="2025-08" db="UniProtKB">
        <authorList>
            <consortium name="RefSeq"/>
        </authorList>
    </citation>
    <scope>IDENTIFICATION</scope>
</reference>
<keyword evidence="1" id="KW-1185">Reference proteome</keyword>
<sequence>MFKLAFKQYKAKSSSPDLTEVINVDDIEARQNDPQQKDNNVQRLDISNSVAGVIGLLDVYGTIRGNQIL</sequence>
<accession>A0AB39ZS38</accession>
<protein>
    <submittedName>
        <fullName evidence="2">Uncharacterized protein AlkB isoform X3</fullName>
    </submittedName>
</protein>